<dbReference type="AlphaFoldDB" id="A0A7J7DGM6"/>
<name>A0A7J7DGM6_TRIWF</name>
<dbReference type="PANTHER" id="PTHR36388:SF1">
    <property type="entry name" value="OS02G0469000 PROTEIN"/>
    <property type="match status" value="1"/>
</dbReference>
<keyword evidence="3" id="KW-1185">Reference proteome</keyword>
<reference evidence="2 3" key="1">
    <citation type="journal article" date="2020" name="Nat. Commun.">
        <title>Genome of Tripterygium wilfordii and identification of cytochrome P450 involved in triptolide biosynthesis.</title>
        <authorList>
            <person name="Tu L."/>
            <person name="Su P."/>
            <person name="Zhang Z."/>
            <person name="Gao L."/>
            <person name="Wang J."/>
            <person name="Hu T."/>
            <person name="Zhou J."/>
            <person name="Zhang Y."/>
            <person name="Zhao Y."/>
            <person name="Liu Y."/>
            <person name="Song Y."/>
            <person name="Tong Y."/>
            <person name="Lu Y."/>
            <person name="Yang J."/>
            <person name="Xu C."/>
            <person name="Jia M."/>
            <person name="Peters R.J."/>
            <person name="Huang L."/>
            <person name="Gao W."/>
        </authorList>
    </citation>
    <scope>NUCLEOTIDE SEQUENCE [LARGE SCALE GENOMIC DNA]</scope>
    <source>
        <strain evidence="3">cv. XIE 37</strain>
        <tissue evidence="2">Leaf</tissue>
    </source>
</reference>
<feature type="region of interest" description="Disordered" evidence="1">
    <location>
        <begin position="1"/>
        <end position="25"/>
    </location>
</feature>
<evidence type="ECO:0000313" key="2">
    <source>
        <dbReference type="EMBL" id="KAF5745414.1"/>
    </source>
</evidence>
<protein>
    <submittedName>
        <fullName evidence="2">Uncharacterized protein</fullName>
    </submittedName>
</protein>
<evidence type="ECO:0000256" key="1">
    <source>
        <dbReference type="SAM" id="MobiDB-lite"/>
    </source>
</evidence>
<proteinExistence type="predicted"/>
<dbReference type="PANTHER" id="PTHR36388">
    <property type="entry name" value="OS02G0469000 PROTEIN"/>
    <property type="match status" value="1"/>
</dbReference>
<dbReference type="EMBL" id="JAAARO010000007">
    <property type="protein sequence ID" value="KAF5745414.1"/>
    <property type="molecule type" value="Genomic_DNA"/>
</dbReference>
<comment type="caution">
    <text evidence="2">The sequence shown here is derived from an EMBL/GenBank/DDBJ whole genome shotgun (WGS) entry which is preliminary data.</text>
</comment>
<dbReference type="InParanoid" id="A0A7J7DGM6"/>
<dbReference type="FunCoup" id="A0A7J7DGM6">
    <property type="interactions" value="1615"/>
</dbReference>
<accession>A0A7J7DGM6</accession>
<organism evidence="2 3">
    <name type="scientific">Tripterygium wilfordii</name>
    <name type="common">Thunder God vine</name>
    <dbReference type="NCBI Taxonomy" id="458696"/>
    <lineage>
        <taxon>Eukaryota</taxon>
        <taxon>Viridiplantae</taxon>
        <taxon>Streptophyta</taxon>
        <taxon>Embryophyta</taxon>
        <taxon>Tracheophyta</taxon>
        <taxon>Spermatophyta</taxon>
        <taxon>Magnoliopsida</taxon>
        <taxon>eudicotyledons</taxon>
        <taxon>Gunneridae</taxon>
        <taxon>Pentapetalae</taxon>
        <taxon>rosids</taxon>
        <taxon>fabids</taxon>
        <taxon>Celastrales</taxon>
        <taxon>Celastraceae</taxon>
        <taxon>Tripterygium</taxon>
    </lineage>
</organism>
<sequence>MNVEDGLPVPPRGIESFESNRNGDALSPEDIAWADSCLIKDPEISDGDWNTLKDVLLEIISSQPESFDSFVLRSDSFPGVTDMEILPSNEEAENAKFLRATDLDNVVPYNEVAEVTGYGLRNEGSSISLSQNLEENPSEETLRSAFLPTYKEAQIASEATASGFDLGLSAYELEPSTEDIFKVWELEIPDEEDKLVEQLKKALSRGASPSPPSFDDSGAWKDLQVESIDDLVAGIADLSLNQLSS</sequence>
<evidence type="ECO:0000313" key="3">
    <source>
        <dbReference type="Proteomes" id="UP000593562"/>
    </source>
</evidence>
<dbReference type="Proteomes" id="UP000593562">
    <property type="component" value="Unassembled WGS sequence"/>
</dbReference>
<gene>
    <name evidence="2" type="ORF">HS088_TW07G00998</name>
</gene>